<name>A0A8S5US58_9CAUD</name>
<dbReference type="NCBIfam" id="NF045542">
    <property type="entry name" value="Clp_rel_HeadMat"/>
    <property type="match status" value="1"/>
</dbReference>
<keyword evidence="4" id="KW-0645">Protease</keyword>
<dbReference type="InterPro" id="IPR029045">
    <property type="entry name" value="ClpP/crotonase-like_dom_sf"/>
</dbReference>
<dbReference type="SUPFAM" id="SSF52096">
    <property type="entry name" value="ClpP/crotonase"/>
    <property type="match status" value="1"/>
</dbReference>
<evidence type="ECO:0000256" key="2">
    <source>
        <dbReference type="ARBA" id="ARBA00022490"/>
    </source>
</evidence>
<dbReference type="GO" id="GO:0004252">
    <property type="term" value="F:serine-type endopeptidase activity"/>
    <property type="evidence" value="ECO:0007669"/>
    <property type="project" value="InterPro"/>
</dbReference>
<keyword evidence="2" id="KW-0963">Cytoplasm</keyword>
<dbReference type="GO" id="GO:0009368">
    <property type="term" value="C:endopeptidase Clp complex"/>
    <property type="evidence" value="ECO:0007669"/>
    <property type="project" value="TreeGrafter"/>
</dbReference>
<accession>A0A8S5US58</accession>
<keyword evidence="3" id="KW-0378">Hydrolase</keyword>
<dbReference type="PRINTS" id="PR00127">
    <property type="entry name" value="CLPPROTEASEP"/>
</dbReference>
<reference evidence="4" key="1">
    <citation type="journal article" date="2021" name="Proc. Natl. Acad. Sci. U.S.A.">
        <title>A Catalog of Tens of Thousands of Viruses from Human Metagenomes Reveals Hidden Associations with Chronic Diseases.</title>
        <authorList>
            <person name="Tisza M.J."/>
            <person name="Buck C.B."/>
        </authorList>
    </citation>
    <scope>NUCLEOTIDE SEQUENCE</scope>
    <source>
        <strain evidence="4">Ctg8v2</strain>
    </source>
</reference>
<dbReference type="GO" id="GO:0006515">
    <property type="term" value="P:protein quality control for misfolded or incompletely synthesized proteins"/>
    <property type="evidence" value="ECO:0007669"/>
    <property type="project" value="TreeGrafter"/>
</dbReference>
<dbReference type="Gene3D" id="3.90.226.10">
    <property type="entry name" value="2-enoyl-CoA Hydratase, Chain A, domain 1"/>
    <property type="match status" value="1"/>
</dbReference>
<dbReference type="Pfam" id="PF00574">
    <property type="entry name" value="CLP_protease"/>
    <property type="match status" value="1"/>
</dbReference>
<evidence type="ECO:0000256" key="1">
    <source>
        <dbReference type="ARBA" id="ARBA00007039"/>
    </source>
</evidence>
<dbReference type="GO" id="GO:0004176">
    <property type="term" value="F:ATP-dependent peptidase activity"/>
    <property type="evidence" value="ECO:0007669"/>
    <property type="project" value="InterPro"/>
</dbReference>
<proteinExistence type="inferred from homology"/>
<comment type="similarity">
    <text evidence="1">Belongs to the peptidase S14 family.</text>
</comment>
<dbReference type="PANTHER" id="PTHR10381">
    <property type="entry name" value="ATP-DEPENDENT CLP PROTEASE PROTEOLYTIC SUBUNIT"/>
    <property type="match status" value="1"/>
</dbReference>
<dbReference type="CDD" id="cd07016">
    <property type="entry name" value="S14_ClpP_1"/>
    <property type="match status" value="1"/>
</dbReference>
<evidence type="ECO:0000313" key="4">
    <source>
        <dbReference type="EMBL" id="DAF97236.1"/>
    </source>
</evidence>
<protein>
    <submittedName>
        <fullName evidence="4">Putative ATP dependent Clp protease</fullName>
    </submittedName>
</protein>
<sequence>MKRKEKIVKTLKFNGTIIPDALGPVYDFIKRSNVTPKTMTDFLENAKGEDVLLSMSSGGGEITAASDMYTALKKYPGKVNVEITGNSASAATIVMLGADHVAISPSASVMIHNVQSGAQGDYRDLGNEAGASKNLSEGFAEMYAQKMNKSIDEVKELMDATTWYNAKQAKEAGLVDEIMFESTPMMVASDDLLLSDEAVSKINALMQNDKESTMNIEINPEQMESIKNLIDEKIAAVKAEFEANNSADKPLKNQLFKFGGIK</sequence>
<dbReference type="InterPro" id="IPR023562">
    <property type="entry name" value="ClpP/TepA"/>
</dbReference>
<dbReference type="GO" id="GO:0051117">
    <property type="term" value="F:ATPase binding"/>
    <property type="evidence" value="ECO:0007669"/>
    <property type="project" value="TreeGrafter"/>
</dbReference>
<dbReference type="InterPro" id="IPR001907">
    <property type="entry name" value="ClpP"/>
</dbReference>
<dbReference type="PANTHER" id="PTHR10381:SF70">
    <property type="entry name" value="ATP-DEPENDENT CLP PROTEASE PROTEOLYTIC SUBUNIT"/>
    <property type="match status" value="1"/>
</dbReference>
<evidence type="ECO:0000256" key="3">
    <source>
        <dbReference type="ARBA" id="ARBA00022801"/>
    </source>
</evidence>
<organism evidence="4">
    <name type="scientific">Siphoviridae sp. ctg8v2</name>
    <dbReference type="NCBI Taxonomy" id="2825604"/>
    <lineage>
        <taxon>Viruses</taxon>
        <taxon>Duplodnaviria</taxon>
        <taxon>Heunggongvirae</taxon>
        <taxon>Uroviricota</taxon>
        <taxon>Caudoviricetes</taxon>
    </lineage>
</organism>
<dbReference type="EMBL" id="BK016128">
    <property type="protein sequence ID" value="DAF97236.1"/>
    <property type="molecule type" value="Genomic_DNA"/>
</dbReference>